<accession>Q6IJN0</accession>
<proteinExistence type="predicted"/>
<sequence length="175" mass="19210">MALGMQLACDPESGCQPGPWHVSWSGNGFVSGFCGCPLCTAGGLCGLSPSNRLNRCLLFHFDFGYRPRCHCPRSLRGIPSPLLMCLYVAAADFAAAAVLLPCLKTQTIHLSPCPFIFHSTRFESIACTMMAMAFIRCYCESAPKIPLYGFFEIRPSTQAGYMALKSRLWSSNFMI</sequence>
<protein>
    <submittedName>
        <fullName evidence="1">HDC14592</fullName>
    </submittedName>
</protein>
<name>Q6IJN0_DROME</name>
<gene>
    <name evidence="1" type="ORF">HDC14592</name>
</gene>
<reference evidence="1" key="1">
    <citation type="journal article" date="2003" name="Genome Biol.">
        <title>An integrated gene annotation and transcriptional profiling approach towards the full gene content of the Drosophila genome.</title>
        <authorList>
            <person name="Hild M."/>
            <person name="Beckmann B."/>
            <person name="Haas S.A."/>
            <person name="Koch B."/>
            <person name="Solovyev V."/>
            <person name="Busold C."/>
            <person name="Fellenberg K."/>
            <person name="Boutros M."/>
            <person name="Vingron M."/>
            <person name="Sauer F."/>
            <person name="Hoheisel J.D."/>
            <person name="Paro R."/>
        </authorList>
    </citation>
    <scope>NUCLEOTIDE SEQUENCE</scope>
</reference>
<organism evidence="1">
    <name type="scientific">Drosophila melanogaster</name>
    <name type="common">Fruit fly</name>
    <dbReference type="NCBI Taxonomy" id="7227"/>
    <lineage>
        <taxon>Eukaryota</taxon>
        <taxon>Metazoa</taxon>
        <taxon>Ecdysozoa</taxon>
        <taxon>Arthropoda</taxon>
        <taxon>Hexapoda</taxon>
        <taxon>Insecta</taxon>
        <taxon>Pterygota</taxon>
        <taxon>Neoptera</taxon>
        <taxon>Endopterygota</taxon>
        <taxon>Diptera</taxon>
        <taxon>Brachycera</taxon>
        <taxon>Muscomorpha</taxon>
        <taxon>Ephydroidea</taxon>
        <taxon>Drosophilidae</taxon>
        <taxon>Drosophila</taxon>
        <taxon>Sophophora</taxon>
    </lineage>
</organism>
<dbReference type="AlphaFoldDB" id="Q6IJN0"/>
<dbReference type="EMBL" id="BK002686">
    <property type="protein sequence ID" value="DAA04192.1"/>
    <property type="molecule type" value="Genomic_DNA"/>
</dbReference>
<evidence type="ECO:0000313" key="1">
    <source>
        <dbReference type="EMBL" id="DAA04192.1"/>
    </source>
</evidence>